<reference evidence="1" key="1">
    <citation type="journal article" date="2014" name="Int. J. Syst. Evol. Microbiol.">
        <title>Complete genome sequence of Corynebacterium casei LMG S-19264T (=DSM 44701T), isolated from a smear-ripened cheese.</title>
        <authorList>
            <consortium name="US DOE Joint Genome Institute (JGI-PGF)"/>
            <person name="Walter F."/>
            <person name="Albersmeier A."/>
            <person name="Kalinowski J."/>
            <person name="Ruckert C."/>
        </authorList>
    </citation>
    <scope>NUCLEOTIDE SEQUENCE</scope>
    <source>
        <strain evidence="1">CGMCC 4.5737</strain>
    </source>
</reference>
<sequence length="141" mass="15177">MTTPAQDIVLDTTAVLAVGAQNRFASALIARALHDEWRLIIPITCLWAAERQRRGMAWHFLRPADVGGFAGLTGFALAELTAPAIVAITSEETFMGWDLDIAHAIQAALPSLDYPEGLAVATTTPDPYKASGLVVYNLRTD</sequence>
<organism evidence="1 2">
    <name type="scientific">Longimycelium tulufanense</name>
    <dbReference type="NCBI Taxonomy" id="907463"/>
    <lineage>
        <taxon>Bacteria</taxon>
        <taxon>Bacillati</taxon>
        <taxon>Actinomycetota</taxon>
        <taxon>Actinomycetes</taxon>
        <taxon>Pseudonocardiales</taxon>
        <taxon>Pseudonocardiaceae</taxon>
        <taxon>Longimycelium</taxon>
    </lineage>
</organism>
<comment type="caution">
    <text evidence="1">The sequence shown here is derived from an EMBL/GenBank/DDBJ whole genome shotgun (WGS) entry which is preliminary data.</text>
</comment>
<dbReference type="RefSeq" id="WP_189054991.1">
    <property type="nucleotide sequence ID" value="NZ_BMMK01000004.1"/>
</dbReference>
<proteinExistence type="predicted"/>
<gene>
    <name evidence="1" type="ORF">GCM10012275_13390</name>
</gene>
<name>A0A8J3C6W1_9PSEU</name>
<evidence type="ECO:0000313" key="1">
    <source>
        <dbReference type="EMBL" id="GGM43721.1"/>
    </source>
</evidence>
<evidence type="ECO:0000313" key="2">
    <source>
        <dbReference type="Proteomes" id="UP000637578"/>
    </source>
</evidence>
<protein>
    <submittedName>
        <fullName evidence="1">Uncharacterized protein</fullName>
    </submittedName>
</protein>
<dbReference type="EMBL" id="BMMK01000004">
    <property type="protein sequence ID" value="GGM43721.1"/>
    <property type="molecule type" value="Genomic_DNA"/>
</dbReference>
<reference evidence="1" key="2">
    <citation type="submission" date="2020-09" db="EMBL/GenBank/DDBJ databases">
        <authorList>
            <person name="Sun Q."/>
            <person name="Zhou Y."/>
        </authorList>
    </citation>
    <scope>NUCLEOTIDE SEQUENCE</scope>
    <source>
        <strain evidence="1">CGMCC 4.5737</strain>
    </source>
</reference>
<dbReference type="AlphaFoldDB" id="A0A8J3C6W1"/>
<keyword evidence="2" id="KW-1185">Reference proteome</keyword>
<accession>A0A8J3C6W1</accession>
<dbReference type="Proteomes" id="UP000637578">
    <property type="component" value="Unassembled WGS sequence"/>
</dbReference>